<feature type="region of interest" description="Disordered" evidence="9">
    <location>
        <begin position="462"/>
        <end position="833"/>
    </location>
</feature>
<organism evidence="10 11">
    <name type="scientific">Paramuricea clavata</name>
    <name type="common">Red gorgonian</name>
    <name type="synonym">Violescent sea-whip</name>
    <dbReference type="NCBI Taxonomy" id="317549"/>
    <lineage>
        <taxon>Eukaryota</taxon>
        <taxon>Metazoa</taxon>
        <taxon>Cnidaria</taxon>
        <taxon>Anthozoa</taxon>
        <taxon>Octocorallia</taxon>
        <taxon>Malacalcyonacea</taxon>
        <taxon>Plexauridae</taxon>
        <taxon>Paramuricea</taxon>
    </lineage>
</organism>
<protein>
    <recommendedName>
        <fullName evidence="2">Hepatocyte growth factor-regulated tyrosine kinase substrate</fullName>
    </recommendedName>
</protein>
<dbReference type="InterPro" id="IPR011011">
    <property type="entry name" value="Znf_FYVE_PHD"/>
</dbReference>
<feature type="compositionally biased region" description="Low complexity" evidence="9">
    <location>
        <begin position="723"/>
        <end position="732"/>
    </location>
</feature>
<feature type="compositionally biased region" description="Polar residues" evidence="9">
    <location>
        <begin position="509"/>
        <end position="533"/>
    </location>
</feature>
<dbReference type="InterPro" id="IPR008942">
    <property type="entry name" value="ENTH_VHS"/>
</dbReference>
<dbReference type="GO" id="GO:0035091">
    <property type="term" value="F:phosphatidylinositol binding"/>
    <property type="evidence" value="ECO:0007669"/>
    <property type="project" value="InterPro"/>
</dbReference>
<feature type="compositionally biased region" description="Polar residues" evidence="9">
    <location>
        <begin position="609"/>
        <end position="633"/>
    </location>
</feature>
<dbReference type="GO" id="GO:0005769">
    <property type="term" value="C:early endosome"/>
    <property type="evidence" value="ECO:0007669"/>
    <property type="project" value="TreeGrafter"/>
</dbReference>
<gene>
    <name evidence="10" type="ORF">PACLA_8A072656</name>
</gene>
<dbReference type="PANTHER" id="PTHR46275">
    <property type="entry name" value="HEPATOCYTE GROWTH FACTOR-REGULATED TYROSINE KINASE SUBSTRATE"/>
    <property type="match status" value="1"/>
</dbReference>
<dbReference type="Proteomes" id="UP001152795">
    <property type="component" value="Unassembled WGS sequence"/>
</dbReference>
<feature type="region of interest" description="Disordered" evidence="9">
    <location>
        <begin position="195"/>
        <end position="247"/>
    </location>
</feature>
<keyword evidence="7" id="KW-0862">Zinc</keyword>
<sequence>MMDDFRQLVNTCADTVKNEILRILNAWAYGFRNEPKYKIVEDTRNLMKMEGYTFPDRNESDAMFSALKAPDWADGDVCHRCRVKFGTFTRQHHCRCCGEVFCGKCSSKSSVIAKFGIEREVRVCDPCFDQLNPGEASSSSSTSQTSSSSKPADGNLPPEYLSSALAKESQIPEKKSDEEIKRQEQEDLQLAMALSVSEQDTKQKPTSQPSRIYDVIETRPSAPSRPSSYSYTTASMEEVQEEPTDSELDRYLNRSYWEKRKENAAPPAYTAPTREEEEPPVSTTAYIAEPAGQTPQDAECEAFMNTFRSNVEKLMERMKYVAGKGRHISSDSITQSLFQTVNSMQPQLMHFIEQQELEKDKYEMMEEKLGVLQDTRRSLDDARTQRREKLRQQELEQDMLRRMQMEQKMELLRQQKQEYMLYQQQLQTQRQQALEQQMAKEQAMNYAVTSYGVYQPGSQVAGMPPQSTYTPGGQPAPPNYQSVTPGAQPYPPGVQRQGQPPYQPGNQYEAPTSQFQNMSLQGGRTPAPNQAQLASGHPPPPGPAYQPAASQPRPQNIATQGQTTQYLQPAGHPQQSQQFGQPTQANQPNQYQQVVSDGPRQGYPMEPNYPSSGPMSYQGQPPPSQSMYTHTPPSSGPPSMEQYSSGPNSLQDTLTGGVPPQQGPPQFQPSTGPPPQQVQPPQHSQPSQQFPPGQAPMSQQFPPQQVPPPQQGQPSQFPPQQYPLPQHASQAHPAPPTQGQGPPPQQNMPAQGPPPQNVQPPQYGQGPPSQPPPQHSGPSSSLQYQNQPIDPNYQQTPGQQQWGQPPSGNYQQPPPPSYGGYEQAQQPYGQQQYYEQNVAEAQLISFD</sequence>
<evidence type="ECO:0000313" key="11">
    <source>
        <dbReference type="Proteomes" id="UP001152795"/>
    </source>
</evidence>
<dbReference type="PANTHER" id="PTHR46275:SF1">
    <property type="entry name" value="HEPATOCYTE GROWTH FACTOR-REGULATED TYROSINE KINASE SUBSTRATE"/>
    <property type="match status" value="1"/>
</dbReference>
<feature type="compositionally biased region" description="Polar residues" evidence="9">
    <location>
        <begin position="784"/>
        <end position="793"/>
    </location>
</feature>
<evidence type="ECO:0000256" key="6">
    <source>
        <dbReference type="ARBA" id="ARBA00022771"/>
    </source>
</evidence>
<dbReference type="GO" id="GO:0032456">
    <property type="term" value="P:endocytic recycling"/>
    <property type="evidence" value="ECO:0007669"/>
    <property type="project" value="TreeGrafter"/>
</dbReference>
<dbReference type="Pfam" id="PF12210">
    <property type="entry name" value="Hrs_helical"/>
    <property type="match status" value="1"/>
</dbReference>
<dbReference type="AlphaFoldDB" id="A0A7D9EDH5"/>
<keyword evidence="3" id="KW-0963">Cytoplasm</keyword>
<dbReference type="SUPFAM" id="SSF57903">
    <property type="entry name" value="FYVE/PHD zinc finger"/>
    <property type="match status" value="1"/>
</dbReference>
<feature type="compositionally biased region" description="Pro residues" evidence="9">
    <location>
        <begin position="661"/>
        <end position="678"/>
    </location>
</feature>
<dbReference type="OrthoDB" id="957735at2759"/>
<dbReference type="SMART" id="SM00064">
    <property type="entry name" value="FYVE"/>
    <property type="match status" value="1"/>
</dbReference>
<dbReference type="Gene3D" id="1.25.40.90">
    <property type="match status" value="1"/>
</dbReference>
<dbReference type="PROSITE" id="PS50178">
    <property type="entry name" value="ZF_FYVE"/>
    <property type="match status" value="1"/>
</dbReference>
<evidence type="ECO:0000256" key="8">
    <source>
        <dbReference type="SAM" id="Coils"/>
    </source>
</evidence>
<dbReference type="InterPro" id="IPR000306">
    <property type="entry name" value="Znf_FYVE"/>
</dbReference>
<dbReference type="GO" id="GO:0008270">
    <property type="term" value="F:zinc ion binding"/>
    <property type="evidence" value="ECO:0007669"/>
    <property type="project" value="UniProtKB-KW"/>
</dbReference>
<keyword evidence="5" id="KW-0479">Metal-binding</keyword>
<feature type="compositionally biased region" description="Pro residues" evidence="9">
    <location>
        <begin position="704"/>
        <end position="722"/>
    </location>
</feature>
<keyword evidence="8" id="KW-0175">Coiled coil</keyword>
<dbReference type="CDD" id="cd15720">
    <property type="entry name" value="FYVE_Hrs"/>
    <property type="match status" value="1"/>
</dbReference>
<evidence type="ECO:0000256" key="1">
    <source>
        <dbReference type="ARBA" id="ARBA00004496"/>
    </source>
</evidence>
<keyword evidence="6" id="KW-0863">Zinc-finger</keyword>
<dbReference type="GO" id="GO:0016301">
    <property type="term" value="F:kinase activity"/>
    <property type="evidence" value="ECO:0007669"/>
    <property type="project" value="UniProtKB-KW"/>
</dbReference>
<name>A0A7D9EDH5_PARCT</name>
<dbReference type="InterPro" id="IPR024641">
    <property type="entry name" value="HRS_helical"/>
</dbReference>
<dbReference type="InterPro" id="IPR013083">
    <property type="entry name" value="Znf_RING/FYVE/PHD"/>
</dbReference>
<feature type="compositionally biased region" description="Polar residues" evidence="9">
    <location>
        <begin position="641"/>
        <end position="654"/>
    </location>
</feature>
<feature type="compositionally biased region" description="Low complexity" evidence="9">
    <location>
        <begin position="574"/>
        <end position="584"/>
    </location>
</feature>
<keyword evidence="10" id="KW-0808">Transferase</keyword>
<feature type="coiled-coil region" evidence="8">
    <location>
        <begin position="372"/>
        <end position="432"/>
    </location>
</feature>
<evidence type="ECO:0000256" key="7">
    <source>
        <dbReference type="ARBA" id="ARBA00022833"/>
    </source>
</evidence>
<feature type="compositionally biased region" description="Low complexity" evidence="9">
    <location>
        <begin position="493"/>
        <end position="508"/>
    </location>
</feature>
<reference evidence="10" key="1">
    <citation type="submission" date="2020-04" db="EMBL/GenBank/DDBJ databases">
        <authorList>
            <person name="Alioto T."/>
            <person name="Alioto T."/>
            <person name="Gomez Garrido J."/>
        </authorList>
    </citation>
    <scope>NUCLEOTIDE SEQUENCE</scope>
    <source>
        <strain evidence="10">A484AB</strain>
    </source>
</reference>
<comment type="subcellular location">
    <subcellularLocation>
        <location evidence="1">Cytoplasm</location>
    </subcellularLocation>
</comment>
<dbReference type="Pfam" id="PF01363">
    <property type="entry name" value="FYVE"/>
    <property type="match status" value="1"/>
</dbReference>
<evidence type="ECO:0000256" key="2">
    <source>
        <dbReference type="ARBA" id="ARBA00015450"/>
    </source>
</evidence>
<dbReference type="InterPro" id="IPR017073">
    <property type="entry name" value="HGS/VPS27"/>
</dbReference>
<dbReference type="InterPro" id="IPR017455">
    <property type="entry name" value="Znf_FYVE-rel"/>
</dbReference>
<feature type="compositionally biased region" description="Low complexity" evidence="9">
    <location>
        <begin position="818"/>
        <end position="833"/>
    </location>
</feature>
<dbReference type="Gene3D" id="1.20.5.1940">
    <property type="match status" value="1"/>
</dbReference>
<evidence type="ECO:0000256" key="4">
    <source>
        <dbReference type="ARBA" id="ARBA00022553"/>
    </source>
</evidence>
<dbReference type="PROSITE" id="PS50330">
    <property type="entry name" value="UIM"/>
    <property type="match status" value="1"/>
</dbReference>
<feature type="compositionally biased region" description="Low complexity" evidence="9">
    <location>
        <begin position="218"/>
        <end position="235"/>
    </location>
</feature>
<evidence type="ECO:0000256" key="3">
    <source>
        <dbReference type="ARBA" id="ARBA00022490"/>
    </source>
</evidence>
<dbReference type="EMBL" id="CACRXK020005904">
    <property type="protein sequence ID" value="CAB4007768.1"/>
    <property type="molecule type" value="Genomic_DNA"/>
</dbReference>
<feature type="compositionally biased region" description="Pro residues" evidence="9">
    <location>
        <begin position="733"/>
        <end position="758"/>
    </location>
</feature>
<evidence type="ECO:0000256" key="5">
    <source>
        <dbReference type="ARBA" id="ARBA00022723"/>
    </source>
</evidence>
<dbReference type="SUPFAM" id="SSF48464">
    <property type="entry name" value="ENTH/VHS domain"/>
    <property type="match status" value="1"/>
</dbReference>
<accession>A0A7D9EDH5</accession>
<keyword evidence="11" id="KW-1185">Reference proteome</keyword>
<dbReference type="Gene3D" id="3.30.40.10">
    <property type="entry name" value="Zinc/RING finger domain, C3HC4 (zinc finger)"/>
    <property type="match status" value="1"/>
</dbReference>
<dbReference type="PROSITE" id="PS50179">
    <property type="entry name" value="VHS"/>
    <property type="match status" value="1"/>
</dbReference>
<dbReference type="GO" id="GO:0043130">
    <property type="term" value="F:ubiquitin binding"/>
    <property type="evidence" value="ECO:0007669"/>
    <property type="project" value="InterPro"/>
</dbReference>
<dbReference type="InterPro" id="IPR002014">
    <property type="entry name" value="VHS_dom"/>
</dbReference>
<feature type="compositionally biased region" description="Polar residues" evidence="9">
    <location>
        <begin position="553"/>
        <end position="567"/>
    </location>
</feature>
<feature type="compositionally biased region" description="Polar residues" evidence="9">
    <location>
        <begin position="585"/>
        <end position="595"/>
    </location>
</feature>
<proteinExistence type="predicted"/>
<feature type="compositionally biased region" description="Low complexity" evidence="9">
    <location>
        <begin position="137"/>
        <end position="149"/>
    </location>
</feature>
<evidence type="ECO:0000313" key="10">
    <source>
        <dbReference type="EMBL" id="CAB4007768.1"/>
    </source>
</evidence>
<feature type="compositionally biased region" description="Low complexity" evidence="9">
    <location>
        <begin position="679"/>
        <end position="703"/>
    </location>
</feature>
<keyword evidence="4" id="KW-0597">Phosphoprotein</keyword>
<evidence type="ECO:0000256" key="9">
    <source>
        <dbReference type="SAM" id="MobiDB-lite"/>
    </source>
</evidence>
<dbReference type="GO" id="GO:0031623">
    <property type="term" value="P:receptor internalization"/>
    <property type="evidence" value="ECO:0007669"/>
    <property type="project" value="TreeGrafter"/>
</dbReference>
<dbReference type="InterPro" id="IPR003903">
    <property type="entry name" value="UIM_dom"/>
</dbReference>
<keyword evidence="10" id="KW-0418">Kinase</keyword>
<comment type="caution">
    <text evidence="10">The sequence shown here is derived from an EMBL/GenBank/DDBJ whole genome shotgun (WGS) entry which is preliminary data.</text>
</comment>
<feature type="region of interest" description="Disordered" evidence="9">
    <location>
        <begin position="134"/>
        <end position="159"/>
    </location>
</feature>
<feature type="compositionally biased region" description="Low complexity" evidence="9">
    <location>
        <begin position="794"/>
        <end position="811"/>
    </location>
</feature>